<feature type="transmembrane region" description="Helical" evidence="5">
    <location>
        <begin position="64"/>
        <end position="86"/>
    </location>
</feature>
<evidence type="ECO:0000256" key="5">
    <source>
        <dbReference type="SAM" id="Phobius"/>
    </source>
</evidence>
<keyword evidence="3 5" id="KW-1133">Transmembrane helix</keyword>
<keyword evidence="2 5" id="KW-0812">Transmembrane</keyword>
<dbReference type="AlphaFoldDB" id="A0A6J4K607"/>
<evidence type="ECO:0000256" key="1">
    <source>
        <dbReference type="ARBA" id="ARBA00004651"/>
    </source>
</evidence>
<name>A0A6J4K607_9ACTN</name>
<dbReference type="PROSITE" id="PS50850">
    <property type="entry name" value="MFS"/>
    <property type="match status" value="1"/>
</dbReference>
<evidence type="ECO:0000256" key="2">
    <source>
        <dbReference type="ARBA" id="ARBA00022692"/>
    </source>
</evidence>
<dbReference type="GO" id="GO:0022857">
    <property type="term" value="F:transmembrane transporter activity"/>
    <property type="evidence" value="ECO:0007669"/>
    <property type="project" value="InterPro"/>
</dbReference>
<organism evidence="7">
    <name type="scientific">uncultured Friedmanniella sp</name>
    <dbReference type="NCBI Taxonomy" id="335381"/>
    <lineage>
        <taxon>Bacteria</taxon>
        <taxon>Bacillati</taxon>
        <taxon>Actinomycetota</taxon>
        <taxon>Actinomycetes</taxon>
        <taxon>Propionibacteriales</taxon>
        <taxon>Nocardioidaceae</taxon>
        <taxon>Friedmanniella</taxon>
        <taxon>environmental samples</taxon>
    </lineage>
</organism>
<feature type="transmembrane region" description="Helical" evidence="5">
    <location>
        <begin position="37"/>
        <end position="58"/>
    </location>
</feature>
<keyword evidence="4 5" id="KW-0472">Membrane</keyword>
<feature type="transmembrane region" description="Helical" evidence="5">
    <location>
        <begin position="310"/>
        <end position="331"/>
    </location>
</feature>
<dbReference type="Pfam" id="PF07690">
    <property type="entry name" value="MFS_1"/>
    <property type="match status" value="1"/>
</dbReference>
<feature type="transmembrane region" description="Helical" evidence="5">
    <location>
        <begin position="337"/>
        <end position="355"/>
    </location>
</feature>
<evidence type="ECO:0000313" key="7">
    <source>
        <dbReference type="EMBL" id="CAA9296947.1"/>
    </source>
</evidence>
<reference evidence="7" key="1">
    <citation type="submission" date="2020-02" db="EMBL/GenBank/DDBJ databases">
        <authorList>
            <person name="Meier V. D."/>
        </authorList>
    </citation>
    <scope>NUCLEOTIDE SEQUENCE</scope>
    <source>
        <strain evidence="7">AVDCRST_MAG48</strain>
    </source>
</reference>
<proteinExistence type="predicted"/>
<evidence type="ECO:0000256" key="3">
    <source>
        <dbReference type="ARBA" id="ARBA00022989"/>
    </source>
</evidence>
<protein>
    <submittedName>
        <fullName evidence="7">Undecaprenyl-phosphate N-acetylglucosaminyl 1-phosphate transferase</fullName>
        <ecNumber evidence="7">2.7.8.-</ecNumber>
    </submittedName>
</protein>
<dbReference type="PANTHER" id="PTHR23542:SF1">
    <property type="entry name" value="MAJOR FACILITATOR SUPERFAMILY (MFS) PROFILE DOMAIN-CONTAINING PROTEIN"/>
    <property type="match status" value="1"/>
</dbReference>
<dbReference type="InterPro" id="IPR020846">
    <property type="entry name" value="MFS_dom"/>
</dbReference>
<accession>A0A6J4K607</accession>
<dbReference type="InterPro" id="IPR011701">
    <property type="entry name" value="MFS"/>
</dbReference>
<dbReference type="InterPro" id="IPR036259">
    <property type="entry name" value="MFS_trans_sf"/>
</dbReference>
<sequence length="443" mass="44777">MPDVSPDAAAPLTSAELGTGLGAYLRLLRHGPARNPFLAAFVARLPLSMAPLGMLLLVEAERGTYSLAGFVTGAYAVGSALGTPLWGRLMDRFGQVKVLLPTALTSATLVVLLALATTGTAPPLVLVGLAAVAGFAYPPMSPALRSSWRVIFPDRESRRVAFALDGTSVELLFVGGPLLLSLLLVVSAPVVPLLATAAAMAGGCLAYCATEAARRSRPAGVGPAALDDDGVPVANHRSALAAAGVVALLLVMLAMSIGFGQLDTSLAATAGLVLGSTERVGLLFLAIAGGSAVGGLAFGARSWPFDERRAVPTLLGVFALMLAVMAVLMGLPTVPLWLVFPVLVVTGATIAPTLIMQQSLLDHLAPAHRLNEAQAFLSAANTTGAAAGTALAGVLIDFQGLGVSFGGAAAGAALAAVVAVASQSRWRRASAAQVHAEAVAGHR</sequence>
<feature type="transmembrane region" description="Helical" evidence="5">
    <location>
        <begin position="239"/>
        <end position="260"/>
    </location>
</feature>
<feature type="transmembrane region" description="Helical" evidence="5">
    <location>
        <begin position="280"/>
        <end position="298"/>
    </location>
</feature>
<dbReference type="PANTHER" id="PTHR23542">
    <property type="match status" value="1"/>
</dbReference>
<dbReference type="GO" id="GO:0016740">
    <property type="term" value="F:transferase activity"/>
    <property type="evidence" value="ECO:0007669"/>
    <property type="project" value="UniProtKB-KW"/>
</dbReference>
<feature type="transmembrane region" description="Helical" evidence="5">
    <location>
        <begin position="160"/>
        <end position="184"/>
    </location>
</feature>
<comment type="subcellular location">
    <subcellularLocation>
        <location evidence="1">Cell membrane</location>
        <topology evidence="1">Multi-pass membrane protein</topology>
    </subcellularLocation>
</comment>
<gene>
    <name evidence="7" type="ORF">AVDCRST_MAG48-1019</name>
</gene>
<dbReference type="GO" id="GO:0005886">
    <property type="term" value="C:plasma membrane"/>
    <property type="evidence" value="ECO:0007669"/>
    <property type="project" value="UniProtKB-SubCell"/>
</dbReference>
<evidence type="ECO:0000259" key="6">
    <source>
        <dbReference type="PROSITE" id="PS50850"/>
    </source>
</evidence>
<dbReference type="SUPFAM" id="SSF103473">
    <property type="entry name" value="MFS general substrate transporter"/>
    <property type="match status" value="1"/>
</dbReference>
<feature type="transmembrane region" description="Helical" evidence="5">
    <location>
        <begin position="402"/>
        <end position="421"/>
    </location>
</feature>
<dbReference type="EMBL" id="CADCTS010000147">
    <property type="protein sequence ID" value="CAA9296947.1"/>
    <property type="molecule type" value="Genomic_DNA"/>
</dbReference>
<feature type="domain" description="Major facilitator superfamily (MFS) profile" evidence="6">
    <location>
        <begin position="15"/>
        <end position="427"/>
    </location>
</feature>
<keyword evidence="7" id="KW-0808">Transferase</keyword>
<dbReference type="EC" id="2.7.8.-" evidence="7"/>
<dbReference type="Gene3D" id="1.20.1250.20">
    <property type="entry name" value="MFS general substrate transporter like domains"/>
    <property type="match status" value="2"/>
</dbReference>
<evidence type="ECO:0000256" key="4">
    <source>
        <dbReference type="ARBA" id="ARBA00023136"/>
    </source>
</evidence>